<gene>
    <name evidence="1" type="ORF">VIS19158_03976</name>
</gene>
<proteinExistence type="predicted"/>
<dbReference type="EMBL" id="AFWE01000069">
    <property type="protein sequence ID" value="EGU39419.1"/>
    <property type="molecule type" value="Genomic_DNA"/>
</dbReference>
<accession>F9RKU5</accession>
<name>F9RKU5_9VIBR</name>
<dbReference type="AlphaFoldDB" id="F9RKU5"/>
<sequence>MKSTAARASAAMKSGKTLSSYNLPKKVKQGIADRHYSQEEINSRFKEYRNSKAAIA</sequence>
<comment type="caution">
    <text evidence="1">The sequence shown here is derived from an EMBL/GenBank/DDBJ whole genome shotgun (WGS) entry which is preliminary data.</text>
</comment>
<protein>
    <submittedName>
        <fullName evidence="1">Uncharacterized protein</fullName>
    </submittedName>
</protein>
<reference evidence="1 2" key="1">
    <citation type="journal article" date="2012" name="Int. J. Syst. Evol. Microbiol.">
        <title>Vibrio caribbeanicus sp. nov., isolated from the marine sponge Scleritoderma cyanea.</title>
        <authorList>
            <person name="Hoffmann M."/>
            <person name="Monday S.R."/>
            <person name="Allard M.W."/>
            <person name="Strain E.A."/>
            <person name="Whittaker P."/>
            <person name="Naum M."/>
            <person name="McCarthy P.J."/>
            <person name="Lopez J.V."/>
            <person name="Fischer M."/>
            <person name="Brown E.W."/>
        </authorList>
    </citation>
    <scope>NUCLEOTIDE SEQUENCE [LARGE SCALE GENOMIC DNA]</scope>
    <source>
        <strain evidence="1 2">LMG 19158</strain>
    </source>
</reference>
<dbReference type="RefSeq" id="WP_005593828.1">
    <property type="nucleotide sequence ID" value="NZ_AFWE01000069.1"/>
</dbReference>
<dbReference type="Proteomes" id="UP000004349">
    <property type="component" value="Unassembled WGS sequence"/>
</dbReference>
<organism evidence="1 2">
    <name type="scientific">Vibrio scophthalmi LMG 19158</name>
    <dbReference type="NCBI Taxonomy" id="870967"/>
    <lineage>
        <taxon>Bacteria</taxon>
        <taxon>Pseudomonadati</taxon>
        <taxon>Pseudomonadota</taxon>
        <taxon>Gammaproteobacteria</taxon>
        <taxon>Vibrionales</taxon>
        <taxon>Vibrionaceae</taxon>
        <taxon>Vibrio</taxon>
    </lineage>
</organism>
<evidence type="ECO:0000313" key="1">
    <source>
        <dbReference type="EMBL" id="EGU39419.1"/>
    </source>
</evidence>
<evidence type="ECO:0000313" key="2">
    <source>
        <dbReference type="Proteomes" id="UP000004349"/>
    </source>
</evidence>